<dbReference type="EMBL" id="AZFJ01000044">
    <property type="protein sequence ID" value="KRL86541.1"/>
    <property type="molecule type" value="Genomic_DNA"/>
</dbReference>
<gene>
    <name evidence="1" type="ORF">FC50_GL000790</name>
</gene>
<reference evidence="1 2" key="1">
    <citation type="journal article" date="2015" name="Genome Announc.">
        <title>Expanding the biotechnology potential of lactobacilli through comparative genomics of 213 strains and associated genera.</title>
        <authorList>
            <person name="Sun Z."/>
            <person name="Harris H.M."/>
            <person name="McCann A."/>
            <person name="Guo C."/>
            <person name="Argimon S."/>
            <person name="Zhang W."/>
            <person name="Yang X."/>
            <person name="Jeffery I.B."/>
            <person name="Cooney J.C."/>
            <person name="Kagawa T.F."/>
            <person name="Liu W."/>
            <person name="Song Y."/>
            <person name="Salvetti E."/>
            <person name="Wrobel A."/>
            <person name="Rasinkangas P."/>
            <person name="Parkhill J."/>
            <person name="Rea M.C."/>
            <person name="O'Sullivan O."/>
            <person name="Ritari J."/>
            <person name="Douillard F.P."/>
            <person name="Paul Ross R."/>
            <person name="Yang R."/>
            <person name="Briner A.E."/>
            <person name="Felis G.E."/>
            <person name="de Vos W.M."/>
            <person name="Barrangou R."/>
            <person name="Klaenhammer T.R."/>
            <person name="Caufield P.W."/>
            <person name="Cui Y."/>
            <person name="Zhang H."/>
            <person name="O'Toole P.W."/>
        </authorList>
    </citation>
    <scope>NUCLEOTIDE SEQUENCE [LARGE SCALE GENOMIC DNA]</scope>
    <source>
        <strain evidence="1 2">DSM 15945</strain>
    </source>
</reference>
<name>A0A0R1TZP1_9LACO</name>
<proteinExistence type="predicted"/>
<dbReference type="STRING" id="1423783.FC50_GL000790"/>
<sequence length="386" mass="41526">MRVEERIIIMTLTEEYQHDVRELLALMTPANQPVVMKAIELVSKYAGHRTSAQPVATTPSVAAVSLAAASSGAANYDYAPAPDEPVPAAPTDIFRVERRLIGAEVGDQYVSEKQVRTLGLDDGDTVQLDTDDAVPGQAPNIRLVAKSKSTATPQINGVQFAVLQRDKRLPADYTLSATNNFNQHPLLTTDDDVPFKFLIRPADVERLGLQAGDIVDLSWYSAEGPQRAVVSWVHGDDDADLAAMAQKRGTKKTVKGDLDATPKGYTVKIPFDLDGRRVLFVGNAANSNDMALVVAAHNGGQVTATDATKGSQLKTKVGHADLMVLITDEVHHVTTNTSVKIAKSQKVPYAVSSSDAPFSIERALYRAVTGMPAYEPTAGTFDYPTV</sequence>
<organism evidence="1 2">
    <name type="scientific">Lacticaseibacillus pantheris DSM 15945 = JCM 12539 = NBRC 106106</name>
    <dbReference type="NCBI Taxonomy" id="1423783"/>
    <lineage>
        <taxon>Bacteria</taxon>
        <taxon>Bacillati</taxon>
        <taxon>Bacillota</taxon>
        <taxon>Bacilli</taxon>
        <taxon>Lactobacillales</taxon>
        <taxon>Lactobacillaceae</taxon>
        <taxon>Lacticaseibacillus</taxon>
    </lineage>
</organism>
<protein>
    <submittedName>
        <fullName evidence="1">Uncharacterized protein</fullName>
    </submittedName>
</protein>
<evidence type="ECO:0000313" key="1">
    <source>
        <dbReference type="EMBL" id="KRL86541.1"/>
    </source>
</evidence>
<keyword evidence="2" id="KW-1185">Reference proteome</keyword>
<accession>A0A0R1TZP1</accession>
<dbReference type="AlphaFoldDB" id="A0A0R1TZP1"/>
<dbReference type="Proteomes" id="UP000051922">
    <property type="component" value="Unassembled WGS sequence"/>
</dbReference>
<evidence type="ECO:0000313" key="2">
    <source>
        <dbReference type="Proteomes" id="UP000051922"/>
    </source>
</evidence>
<comment type="caution">
    <text evidence="1">The sequence shown here is derived from an EMBL/GenBank/DDBJ whole genome shotgun (WGS) entry which is preliminary data.</text>
</comment>
<dbReference type="PATRIC" id="fig|1423783.4.peg.818"/>